<evidence type="ECO:0000313" key="3">
    <source>
        <dbReference type="Proteomes" id="UP000319432"/>
    </source>
</evidence>
<gene>
    <name evidence="2" type="ORF">EEL30_25565</name>
</gene>
<dbReference type="InterPro" id="IPR029479">
    <property type="entry name" value="Nitroreductase"/>
</dbReference>
<dbReference type="AlphaFoldDB" id="A0A518VED3"/>
<keyword evidence="3" id="KW-1185">Reference proteome</keyword>
<dbReference type="Pfam" id="PF00881">
    <property type="entry name" value="Nitroreductase"/>
    <property type="match status" value="1"/>
</dbReference>
<dbReference type="PANTHER" id="PTHR43745">
    <property type="entry name" value="NITROREDUCTASE MJ1384-RELATED"/>
    <property type="match status" value="1"/>
</dbReference>
<dbReference type="Gene3D" id="3.40.50.720">
    <property type="entry name" value="NAD(P)-binding Rossmann-like Domain"/>
    <property type="match status" value="1"/>
</dbReference>
<dbReference type="InterPro" id="IPR035985">
    <property type="entry name" value="Ubiquitin-activating_enz"/>
</dbReference>
<dbReference type="NCBIfam" id="TIGR03605">
    <property type="entry name" value="antibiot_sagB"/>
    <property type="match status" value="1"/>
</dbReference>
<dbReference type="EMBL" id="CP033464">
    <property type="protein sequence ID" value="QDX95355.1"/>
    <property type="molecule type" value="Genomic_DNA"/>
</dbReference>
<dbReference type="Proteomes" id="UP000319432">
    <property type="component" value="Chromosome"/>
</dbReference>
<accession>A0A518VED3</accession>
<dbReference type="PANTHER" id="PTHR43745:SF2">
    <property type="entry name" value="NITROREDUCTASE MJ1384-RELATED"/>
    <property type="match status" value="1"/>
</dbReference>
<evidence type="ECO:0000259" key="1">
    <source>
        <dbReference type="Pfam" id="PF00881"/>
    </source>
</evidence>
<dbReference type="InterPro" id="IPR000415">
    <property type="entry name" value="Nitroreductase-like"/>
</dbReference>
<dbReference type="Gene3D" id="3.40.109.10">
    <property type="entry name" value="NADH Oxidase"/>
    <property type="match status" value="1"/>
</dbReference>
<dbReference type="OrthoDB" id="9801593at2"/>
<dbReference type="InterPro" id="IPR020051">
    <property type="entry name" value="SagB-type_dehydrogenase"/>
</dbReference>
<name>A0A518VED3_BRELA</name>
<dbReference type="Gene3D" id="3.90.930.60">
    <property type="match status" value="1"/>
</dbReference>
<protein>
    <submittedName>
        <fullName evidence="2">SagB/ThcOx family dehydrogenase</fullName>
    </submittedName>
</protein>
<dbReference type="InterPro" id="IPR052544">
    <property type="entry name" value="Bacteriocin_Proc_Enz"/>
</dbReference>
<reference evidence="2 3" key="1">
    <citation type="submission" date="2018-11" db="EMBL/GenBank/DDBJ databases">
        <title>Phylogenetic determinants of toxin gene distribution in genomes of Brevibacillus laterosporus.</title>
        <authorList>
            <person name="Glare T.R."/>
            <person name="Durrant A."/>
            <person name="Berry C."/>
            <person name="Palma L."/>
            <person name="Ormskirk M."/>
            <person name="Cox M.O."/>
        </authorList>
    </citation>
    <scope>NUCLEOTIDE SEQUENCE [LARGE SCALE GENOMIC DNA]</scope>
    <source>
        <strain evidence="2 3">1821L</strain>
    </source>
</reference>
<sequence>MITANKISATYMANAIQHDLQFHIPIHPRFLKEVAVIPLPEHKFLFEGTEERQILGGKSTSSLFPLLLPLLDGTKTLEELHRALPAYSQETLYQAIVLLYARGLLEDASVDVNIETSQFEQETLNYFQRHVDTTRVHRSGAEAMYKMLQAKVKVFARKEWGIVFKKELEHVGITNVHVQSFEDEICFNDESLVIVFNDGMIVTEKLRQLDTLCAENNIRWLLSEVSDEKGELFYLERGETPCYSCIEKVHKQNQSAKTNKPNHYMAEFWMYFTVQELMYCLSRINPLFSGQYVYQLYFQNWTNKQLRLPFVPGCSCRPIDNYECKEVPLAAAYENSVAFPSFHLNTPKSHQMHYKASNMELAHHFKKMLNFPVVTLPQYDDLPKPDKEVLHSMINERRLQLPNRPLTLAQLAVLVLYGAGIKQFEANGQLKRWSPTGGNLGSTELYLMVHHVESLESGIYFYQPANHSLSFIEALSEEQVAIVIRSSVKTQSMNIPSVLIVAASNVGKVSAKYHFFGYRISCLDAGVSISQMNTTANGLNLYGEVITSWDDHILANRLRLSEKNETVSGGLAVY</sequence>
<dbReference type="SUPFAM" id="SSF69572">
    <property type="entry name" value="Activating enzymes of the ubiquitin-like proteins"/>
    <property type="match status" value="1"/>
</dbReference>
<organism evidence="2 3">
    <name type="scientific">Brevibacillus laterosporus</name>
    <name type="common">Bacillus laterosporus</name>
    <dbReference type="NCBI Taxonomy" id="1465"/>
    <lineage>
        <taxon>Bacteria</taxon>
        <taxon>Bacillati</taxon>
        <taxon>Bacillota</taxon>
        <taxon>Bacilli</taxon>
        <taxon>Bacillales</taxon>
        <taxon>Paenibacillaceae</taxon>
        <taxon>Brevibacillus</taxon>
    </lineage>
</organism>
<feature type="domain" description="Nitroreductase" evidence="1">
    <location>
        <begin position="397"/>
        <end position="572"/>
    </location>
</feature>
<evidence type="ECO:0000313" key="2">
    <source>
        <dbReference type="EMBL" id="QDX95355.1"/>
    </source>
</evidence>
<dbReference type="GO" id="GO:0016491">
    <property type="term" value="F:oxidoreductase activity"/>
    <property type="evidence" value="ECO:0007669"/>
    <property type="project" value="InterPro"/>
</dbReference>
<dbReference type="GO" id="GO:0008641">
    <property type="term" value="F:ubiquitin-like modifier activating enzyme activity"/>
    <property type="evidence" value="ECO:0007669"/>
    <property type="project" value="InterPro"/>
</dbReference>
<proteinExistence type="predicted"/>